<dbReference type="RefSeq" id="WP_020513277.1">
    <property type="nucleotide sequence ID" value="NZ_JBIAZU010000005.1"/>
</dbReference>
<keyword evidence="1" id="KW-0808">Transferase</keyword>
<dbReference type="Gene3D" id="3.40.50.150">
    <property type="entry name" value="Vaccinia Virus protein VP39"/>
    <property type="match status" value="1"/>
</dbReference>
<dbReference type="GO" id="GO:0032259">
    <property type="term" value="P:methylation"/>
    <property type="evidence" value="ECO:0007669"/>
    <property type="project" value="UniProtKB-KW"/>
</dbReference>
<dbReference type="SUPFAM" id="SSF53335">
    <property type="entry name" value="S-adenosyl-L-methionine-dependent methyltransferases"/>
    <property type="match status" value="1"/>
</dbReference>
<organism evidence="1 2">
    <name type="scientific">Paractinoplanes globisporus</name>
    <dbReference type="NCBI Taxonomy" id="113565"/>
    <lineage>
        <taxon>Bacteria</taxon>
        <taxon>Bacillati</taxon>
        <taxon>Actinomycetota</taxon>
        <taxon>Actinomycetes</taxon>
        <taxon>Micromonosporales</taxon>
        <taxon>Micromonosporaceae</taxon>
        <taxon>Paractinoplanes</taxon>
    </lineage>
</organism>
<proteinExistence type="predicted"/>
<dbReference type="Proteomes" id="UP001602245">
    <property type="component" value="Unassembled WGS sequence"/>
</dbReference>
<keyword evidence="2" id="KW-1185">Reference proteome</keyword>
<dbReference type="EMBL" id="JBIAZU010000005">
    <property type="protein sequence ID" value="MFF5293644.1"/>
    <property type="molecule type" value="Genomic_DNA"/>
</dbReference>
<sequence length="260" mass="28488">MTGRFEALDLYCCAGGATKGLQQAGFRVTGVDSVPRPNYCGDAFVQADALTYLREIIRTGEIHRFALVGASPPCQERCTLRRGTNLARGWGREHPQLVPPTRELLLKAGAPFYIEQPSNHAGLIRNDLTLCTDMFDVGPPPWVQRHRDFEIHGFTVEQPEHPAGPVRGHRGYVRGYRGKSGDRPGFFRDGQYVAPYGNGGGKATVLEMRHALGIDWTDVREELTEAIPPAYTAWIGRTFLAGGGSVHRLTVAPPAALRAA</sequence>
<keyword evidence="1" id="KW-0489">Methyltransferase</keyword>
<gene>
    <name evidence="1" type="ORF">ACFY35_29785</name>
</gene>
<accession>A0ABW6WK38</accession>
<reference evidence="1 2" key="1">
    <citation type="submission" date="2024-10" db="EMBL/GenBank/DDBJ databases">
        <title>The Natural Products Discovery Center: Release of the First 8490 Sequenced Strains for Exploring Actinobacteria Biosynthetic Diversity.</title>
        <authorList>
            <person name="Kalkreuter E."/>
            <person name="Kautsar S.A."/>
            <person name="Yang D."/>
            <person name="Bader C.D."/>
            <person name="Teijaro C.N."/>
            <person name="Fluegel L."/>
            <person name="Davis C.M."/>
            <person name="Simpson J.R."/>
            <person name="Lauterbach L."/>
            <person name="Steele A.D."/>
            <person name="Gui C."/>
            <person name="Meng S."/>
            <person name="Li G."/>
            <person name="Viehrig K."/>
            <person name="Ye F."/>
            <person name="Su P."/>
            <person name="Kiefer A.F."/>
            <person name="Nichols A."/>
            <person name="Cepeda A.J."/>
            <person name="Yan W."/>
            <person name="Fan B."/>
            <person name="Jiang Y."/>
            <person name="Adhikari A."/>
            <person name="Zheng C.-J."/>
            <person name="Schuster L."/>
            <person name="Cowan T.M."/>
            <person name="Smanski M.J."/>
            <person name="Chevrette M.G."/>
            <person name="De Carvalho L.P.S."/>
            <person name="Shen B."/>
        </authorList>
    </citation>
    <scope>NUCLEOTIDE SEQUENCE [LARGE SCALE GENOMIC DNA]</scope>
    <source>
        <strain evidence="1 2">NPDC000087</strain>
    </source>
</reference>
<comment type="caution">
    <text evidence="1">The sequence shown here is derived from an EMBL/GenBank/DDBJ whole genome shotgun (WGS) entry which is preliminary data.</text>
</comment>
<name>A0ABW6WK38_9ACTN</name>
<evidence type="ECO:0000313" key="1">
    <source>
        <dbReference type="EMBL" id="MFF5293644.1"/>
    </source>
</evidence>
<dbReference type="GO" id="GO:0008168">
    <property type="term" value="F:methyltransferase activity"/>
    <property type="evidence" value="ECO:0007669"/>
    <property type="project" value="UniProtKB-KW"/>
</dbReference>
<dbReference type="InterPro" id="IPR029063">
    <property type="entry name" value="SAM-dependent_MTases_sf"/>
</dbReference>
<protein>
    <submittedName>
        <fullName evidence="1">DNA cytosine methyltransferase</fullName>
    </submittedName>
</protein>
<evidence type="ECO:0000313" key="2">
    <source>
        <dbReference type="Proteomes" id="UP001602245"/>
    </source>
</evidence>